<proteinExistence type="predicted"/>
<organism evidence="2 3">
    <name type="scientific">Glossina austeni</name>
    <name type="common">Savannah tsetse fly</name>
    <dbReference type="NCBI Taxonomy" id="7395"/>
    <lineage>
        <taxon>Eukaryota</taxon>
        <taxon>Metazoa</taxon>
        <taxon>Ecdysozoa</taxon>
        <taxon>Arthropoda</taxon>
        <taxon>Hexapoda</taxon>
        <taxon>Insecta</taxon>
        <taxon>Pterygota</taxon>
        <taxon>Neoptera</taxon>
        <taxon>Endopterygota</taxon>
        <taxon>Diptera</taxon>
        <taxon>Brachycera</taxon>
        <taxon>Muscomorpha</taxon>
        <taxon>Hippoboscoidea</taxon>
        <taxon>Glossinidae</taxon>
        <taxon>Glossina</taxon>
    </lineage>
</organism>
<protein>
    <submittedName>
        <fullName evidence="2">Uncharacterized protein</fullName>
    </submittedName>
</protein>
<accession>A0A1A9VFP0</accession>
<name>A0A1A9VFP0_GLOAU</name>
<reference evidence="2" key="1">
    <citation type="submission" date="2020-05" db="UniProtKB">
        <authorList>
            <consortium name="EnsemblMetazoa"/>
        </authorList>
    </citation>
    <scope>IDENTIFICATION</scope>
    <source>
        <strain evidence="2">TTRI</strain>
    </source>
</reference>
<dbReference type="EnsemblMetazoa" id="GAUT035748-RA">
    <property type="protein sequence ID" value="GAUT035748-PA"/>
    <property type="gene ID" value="GAUT035748"/>
</dbReference>
<feature type="region of interest" description="Disordered" evidence="1">
    <location>
        <begin position="36"/>
        <end position="65"/>
    </location>
</feature>
<feature type="region of interest" description="Disordered" evidence="1">
    <location>
        <begin position="353"/>
        <end position="381"/>
    </location>
</feature>
<feature type="compositionally biased region" description="Acidic residues" evidence="1">
    <location>
        <begin position="43"/>
        <end position="53"/>
    </location>
</feature>
<dbReference type="Proteomes" id="UP000078200">
    <property type="component" value="Unassembled WGS sequence"/>
</dbReference>
<evidence type="ECO:0000313" key="3">
    <source>
        <dbReference type="Proteomes" id="UP000078200"/>
    </source>
</evidence>
<evidence type="ECO:0000313" key="2">
    <source>
        <dbReference type="EnsemblMetazoa" id="GAUT035748-PA"/>
    </source>
</evidence>
<keyword evidence="3" id="KW-1185">Reference proteome</keyword>
<sequence length="484" mass="56096">MNYLAECLAMEHPVCCSICFVKMLSSTKYQHHLVMQNHNNGSDEGDDDDDNDDDQHNNEINDLNNIDYNDVDVEANNDVAMAASTNVVHDTEDPPYVDYVRNQEEGEADFHNAEEDMNITQTSHHYHSTQLLNNNNNDKKSVNSNSKDLHKKRVCNLIAPIEPKDAVTKAYLLRKNDVLTDSVNNLTTTDTSKMERVEDDMKQFQNTYDLQMNDMKKQIDELYTTIKNDINSEAKQIEIGLKNQLINANKSYMNKIEERFDKIEEYIFKWIGVEQLEEKFDKQLNSMKVIGNPISFTITTPNVDLNSKTVEFNLTLPNDDVLKINISFVMMKVSEALETKDNDILLRDQGDDTTLTTSTTISPPVETPITQQEKEQEKTTEQTSLKYFSVDDAIEAFRRSLINSEMDIGGILEAEKPFYRHFNLKCENVNVSIRCTYKSIYEIRQLKINCFEYREFEQERILSNGEIEKVDLKDYTQMYKKNIM</sequence>
<evidence type="ECO:0000256" key="1">
    <source>
        <dbReference type="SAM" id="MobiDB-lite"/>
    </source>
</evidence>
<dbReference type="STRING" id="7395.A0A1A9VFP0"/>
<dbReference type="VEuPathDB" id="VectorBase:GAUT035748"/>
<dbReference type="AlphaFoldDB" id="A0A1A9VFP0"/>